<evidence type="ECO:0000259" key="6">
    <source>
        <dbReference type="Pfam" id="PF08281"/>
    </source>
</evidence>
<dbReference type="Pfam" id="PF08281">
    <property type="entry name" value="Sigma70_r4_2"/>
    <property type="match status" value="1"/>
</dbReference>
<organism evidence="7 8">
    <name type="scientific">Litorilinea aerophila</name>
    <dbReference type="NCBI Taxonomy" id="1204385"/>
    <lineage>
        <taxon>Bacteria</taxon>
        <taxon>Bacillati</taxon>
        <taxon>Chloroflexota</taxon>
        <taxon>Caldilineae</taxon>
        <taxon>Caldilineales</taxon>
        <taxon>Caldilineaceae</taxon>
        <taxon>Litorilinea</taxon>
    </lineage>
</organism>
<dbReference type="InterPro" id="IPR007627">
    <property type="entry name" value="RNA_pol_sigma70_r2"/>
</dbReference>
<proteinExistence type="inferred from homology"/>
<dbReference type="InterPro" id="IPR036388">
    <property type="entry name" value="WH-like_DNA-bd_sf"/>
</dbReference>
<sequence>MKPIQRGAPVEENVLVELIQRAQRDSDPEAFDGLYLLFADRVFRYLLARVGDADLAEEVTSQVFLRLIEKIDMYRIGPRDNVAIFSAWLYRMAYNKLIDVYRQERRLHRVALEKAAHVTTGHLLERVHARLDFEWLLEKLQLLNEQQREVLVLRFVEELSIAETAQVMQKSEGAVKALQHRALETLRRYLQS</sequence>
<dbReference type="InParanoid" id="A0A540VM71"/>
<dbReference type="NCBIfam" id="TIGR02937">
    <property type="entry name" value="sigma70-ECF"/>
    <property type="match status" value="1"/>
</dbReference>
<keyword evidence="4" id="KW-0804">Transcription</keyword>
<reference evidence="7 8" key="1">
    <citation type="submission" date="2019-06" db="EMBL/GenBank/DDBJ databases">
        <title>Genome sequence of Litorilinea aerophila BAA-2444.</title>
        <authorList>
            <person name="Maclea K.S."/>
            <person name="Maurais E.G."/>
            <person name="Iannazzi L.C."/>
        </authorList>
    </citation>
    <scope>NUCLEOTIDE SEQUENCE [LARGE SCALE GENOMIC DNA]</scope>
    <source>
        <strain evidence="7 8">ATCC BAA-2444</strain>
    </source>
</reference>
<feature type="domain" description="RNA polymerase sigma-70 region 2" evidence="5">
    <location>
        <begin position="35"/>
        <end position="106"/>
    </location>
</feature>
<dbReference type="FunCoup" id="A0A540VM71">
    <property type="interactions" value="7"/>
</dbReference>
<protein>
    <submittedName>
        <fullName evidence="7">Sigma-70 family RNA polymerase sigma factor</fullName>
    </submittedName>
</protein>
<dbReference type="GO" id="GO:0006352">
    <property type="term" value="P:DNA-templated transcription initiation"/>
    <property type="evidence" value="ECO:0007669"/>
    <property type="project" value="InterPro"/>
</dbReference>
<dbReference type="Gene3D" id="1.10.1740.10">
    <property type="match status" value="1"/>
</dbReference>
<dbReference type="SUPFAM" id="SSF88659">
    <property type="entry name" value="Sigma3 and sigma4 domains of RNA polymerase sigma factors"/>
    <property type="match status" value="1"/>
</dbReference>
<dbReference type="Pfam" id="PF04542">
    <property type="entry name" value="Sigma70_r2"/>
    <property type="match status" value="1"/>
</dbReference>
<evidence type="ECO:0000313" key="8">
    <source>
        <dbReference type="Proteomes" id="UP000317371"/>
    </source>
</evidence>
<dbReference type="PANTHER" id="PTHR43133:SF57">
    <property type="entry name" value="RNA POLYMERASE SIGMA-70 FACTOR"/>
    <property type="match status" value="1"/>
</dbReference>
<keyword evidence="3" id="KW-0731">Sigma factor</keyword>
<evidence type="ECO:0000313" key="7">
    <source>
        <dbReference type="EMBL" id="TQE97860.1"/>
    </source>
</evidence>
<dbReference type="EMBL" id="VIGC01000001">
    <property type="protein sequence ID" value="TQE97860.1"/>
    <property type="molecule type" value="Genomic_DNA"/>
</dbReference>
<dbReference type="InterPro" id="IPR014284">
    <property type="entry name" value="RNA_pol_sigma-70_dom"/>
</dbReference>
<keyword evidence="2" id="KW-0805">Transcription regulation</keyword>
<dbReference type="GO" id="GO:0016987">
    <property type="term" value="F:sigma factor activity"/>
    <property type="evidence" value="ECO:0007669"/>
    <property type="project" value="UniProtKB-KW"/>
</dbReference>
<accession>A0A540VM71</accession>
<comment type="caution">
    <text evidence="7">The sequence shown here is derived from an EMBL/GenBank/DDBJ whole genome shotgun (WGS) entry which is preliminary data.</text>
</comment>
<dbReference type="AlphaFoldDB" id="A0A540VM71"/>
<dbReference type="InterPro" id="IPR039425">
    <property type="entry name" value="RNA_pol_sigma-70-like"/>
</dbReference>
<dbReference type="PANTHER" id="PTHR43133">
    <property type="entry name" value="RNA POLYMERASE ECF-TYPE SIGMA FACTO"/>
    <property type="match status" value="1"/>
</dbReference>
<dbReference type="SUPFAM" id="SSF88946">
    <property type="entry name" value="Sigma2 domain of RNA polymerase sigma factors"/>
    <property type="match status" value="1"/>
</dbReference>
<feature type="domain" description="RNA polymerase sigma factor 70 region 4 type 2" evidence="6">
    <location>
        <begin position="134"/>
        <end position="186"/>
    </location>
</feature>
<gene>
    <name evidence="7" type="ORF">FKZ61_00310</name>
</gene>
<dbReference type="Gene3D" id="1.10.10.10">
    <property type="entry name" value="Winged helix-like DNA-binding domain superfamily/Winged helix DNA-binding domain"/>
    <property type="match status" value="1"/>
</dbReference>
<keyword evidence="8" id="KW-1185">Reference proteome</keyword>
<dbReference type="InterPro" id="IPR013249">
    <property type="entry name" value="RNA_pol_sigma70_r4_t2"/>
</dbReference>
<dbReference type="InterPro" id="IPR013325">
    <property type="entry name" value="RNA_pol_sigma_r2"/>
</dbReference>
<dbReference type="CDD" id="cd06171">
    <property type="entry name" value="Sigma70_r4"/>
    <property type="match status" value="1"/>
</dbReference>
<evidence type="ECO:0000256" key="2">
    <source>
        <dbReference type="ARBA" id="ARBA00023015"/>
    </source>
</evidence>
<dbReference type="Proteomes" id="UP000317371">
    <property type="component" value="Unassembled WGS sequence"/>
</dbReference>
<comment type="similarity">
    <text evidence="1">Belongs to the sigma-70 factor family. ECF subfamily.</text>
</comment>
<evidence type="ECO:0000256" key="1">
    <source>
        <dbReference type="ARBA" id="ARBA00010641"/>
    </source>
</evidence>
<dbReference type="GO" id="GO:0003677">
    <property type="term" value="F:DNA binding"/>
    <property type="evidence" value="ECO:0007669"/>
    <property type="project" value="InterPro"/>
</dbReference>
<dbReference type="InterPro" id="IPR013324">
    <property type="entry name" value="RNA_pol_sigma_r3/r4-like"/>
</dbReference>
<evidence type="ECO:0000256" key="4">
    <source>
        <dbReference type="ARBA" id="ARBA00023163"/>
    </source>
</evidence>
<name>A0A540VM71_9CHLR</name>
<dbReference type="OrthoDB" id="157311at2"/>
<evidence type="ECO:0000256" key="3">
    <source>
        <dbReference type="ARBA" id="ARBA00023082"/>
    </source>
</evidence>
<evidence type="ECO:0000259" key="5">
    <source>
        <dbReference type="Pfam" id="PF04542"/>
    </source>
</evidence>